<dbReference type="SMART" id="SM00448">
    <property type="entry name" value="REC"/>
    <property type="match status" value="1"/>
</dbReference>
<dbReference type="PROSITE" id="PS50110">
    <property type="entry name" value="RESPONSE_REGULATORY"/>
    <property type="match status" value="1"/>
</dbReference>
<keyword evidence="7" id="KW-0472">Membrane</keyword>
<comment type="caution">
    <text evidence="6">Lacks conserved residue(s) required for the propagation of feature annotation.</text>
</comment>
<dbReference type="GO" id="GO:0000976">
    <property type="term" value="F:transcription cis-regulatory region binding"/>
    <property type="evidence" value="ECO:0007669"/>
    <property type="project" value="TreeGrafter"/>
</dbReference>
<evidence type="ECO:0000256" key="3">
    <source>
        <dbReference type="ARBA" id="ARBA00023015"/>
    </source>
</evidence>
<dbReference type="InterPro" id="IPR039420">
    <property type="entry name" value="WalR-like"/>
</dbReference>
<evidence type="ECO:0000259" key="9">
    <source>
        <dbReference type="PROSITE" id="PS50110"/>
    </source>
</evidence>
<dbReference type="EMBL" id="JAHESC010000003">
    <property type="protein sequence ID" value="MBT1685463.1"/>
    <property type="molecule type" value="Genomic_DNA"/>
</dbReference>
<keyword evidence="4" id="KW-0238">DNA-binding</keyword>
<evidence type="ECO:0000313" key="11">
    <source>
        <dbReference type="Proteomes" id="UP001319180"/>
    </source>
</evidence>
<sequence length="709" mass="78919">MRWLSCFPVFFIVSIVYGQDAVPARARRLEHQVAEQRRAPQTGDNLHALAGELRRLTLTDADSGRYYLGLLGNLYDAHRRDNVVAAQYFITAGLHFRQQGQPKTALPYMTSALDYLESGTPDSAYAAQLLVLGDTYQALGDPSSAEDYHRRALRLFEALDNTQGLALGLYGLGSDLLAQEQYRQAEKHFRAALKLQHALPDAQVLTAVHAGLARTYAGMSRSSKAVTHYTQALALAQSHHHTAEALALMTELGTYYAEHHNAEDAKNYLLQALPLAYTAGDTTTLAHIRAAIATLNSRRRGNPDERALLDGLLATTQTATLHDFPEAYYRLAQWYAHRRQFDKAYTQLHAYLQLNDTVHGQEARQALQRLEAHYAGAQREFERRQLTAENYAQALQLQLDELAGQRNLFIGLSSLLFVLLVAGGVYHARVRRRFAQDALLEVEMPKPSFPSNLPHTSSPSLRPLLTDVDAETPSVATLEAMLAVQDDDASRQALVLIATDDADTRARITHTLQDHFRVATATDGLEGWEKAYTQVPDLVLCETVMPHLSGNALCERLRDATVTSHIPVIMLTSNADEEIRVQGLQAGADAYILKPFEPTELRTRVQQIIGQREELRVLLSQQVALQTQDIFLSDPESDFINHVTQLLDAHATDAGFGEEEFITAVGLSRMQLHRKLKALTGKSTGTFLQDFRLTRAKQFLAEDKGIQIS</sequence>
<dbReference type="PROSITE" id="PS01124">
    <property type="entry name" value="HTH_ARAC_FAMILY_2"/>
    <property type="match status" value="1"/>
</dbReference>
<name>A0AAP2GGZ3_9BACT</name>
<dbReference type="Proteomes" id="UP001319180">
    <property type="component" value="Unassembled WGS sequence"/>
</dbReference>
<keyword evidence="2" id="KW-0902">Two-component regulatory system</keyword>
<dbReference type="CDD" id="cd17574">
    <property type="entry name" value="REC_OmpR"/>
    <property type="match status" value="1"/>
</dbReference>
<evidence type="ECO:0000259" key="8">
    <source>
        <dbReference type="PROSITE" id="PS01124"/>
    </source>
</evidence>
<gene>
    <name evidence="10" type="ORF">KK078_02785</name>
</gene>
<accession>A0AAP2GGZ3</accession>
<dbReference type="SMART" id="SM00028">
    <property type="entry name" value="TPR"/>
    <property type="match status" value="6"/>
</dbReference>
<comment type="caution">
    <text evidence="10">The sequence shown here is derived from an EMBL/GenBank/DDBJ whole genome shotgun (WGS) entry which is preliminary data.</text>
</comment>
<keyword evidence="11" id="KW-1185">Reference proteome</keyword>
<dbReference type="Gene3D" id="3.40.50.2300">
    <property type="match status" value="1"/>
</dbReference>
<reference evidence="10 11" key="1">
    <citation type="submission" date="2021-05" db="EMBL/GenBank/DDBJ databases">
        <title>A Polyphasic approach of four new species of the genus Ohtaekwangia: Ohtaekwangia histidinii sp. nov., Ohtaekwangia cretensis sp. nov., Ohtaekwangia indiensis sp. nov., Ohtaekwangia reichenbachii sp. nov. from diverse environment.</title>
        <authorList>
            <person name="Octaviana S."/>
        </authorList>
    </citation>
    <scope>NUCLEOTIDE SEQUENCE [LARGE SCALE GENOMIC DNA]</scope>
    <source>
        <strain evidence="10 11">PWU37</strain>
    </source>
</reference>
<evidence type="ECO:0000256" key="1">
    <source>
        <dbReference type="ARBA" id="ARBA00022553"/>
    </source>
</evidence>
<keyword evidence="7" id="KW-0812">Transmembrane</keyword>
<dbReference type="InterPro" id="IPR019734">
    <property type="entry name" value="TPR_rpt"/>
</dbReference>
<dbReference type="PANTHER" id="PTHR48111">
    <property type="entry name" value="REGULATOR OF RPOS"/>
    <property type="match status" value="1"/>
</dbReference>
<evidence type="ECO:0000256" key="6">
    <source>
        <dbReference type="PROSITE-ProRule" id="PRU00169"/>
    </source>
</evidence>
<dbReference type="Gene3D" id="1.10.10.60">
    <property type="entry name" value="Homeodomain-like"/>
    <property type="match status" value="1"/>
</dbReference>
<dbReference type="Pfam" id="PF00072">
    <property type="entry name" value="Response_reg"/>
    <property type="match status" value="1"/>
</dbReference>
<evidence type="ECO:0000256" key="4">
    <source>
        <dbReference type="ARBA" id="ARBA00023125"/>
    </source>
</evidence>
<dbReference type="InterPro" id="IPR011990">
    <property type="entry name" value="TPR-like_helical_dom_sf"/>
</dbReference>
<dbReference type="SUPFAM" id="SSF52172">
    <property type="entry name" value="CheY-like"/>
    <property type="match status" value="1"/>
</dbReference>
<keyword evidence="7" id="KW-1133">Transmembrane helix</keyword>
<keyword evidence="3" id="KW-0805">Transcription regulation</keyword>
<evidence type="ECO:0000256" key="7">
    <source>
        <dbReference type="SAM" id="Phobius"/>
    </source>
</evidence>
<keyword evidence="5" id="KW-0804">Transcription</keyword>
<dbReference type="SUPFAM" id="SSF48452">
    <property type="entry name" value="TPR-like"/>
    <property type="match status" value="2"/>
</dbReference>
<feature type="domain" description="HTH araC/xylS-type" evidence="8">
    <location>
        <begin position="641"/>
        <end position="709"/>
    </location>
</feature>
<dbReference type="Pfam" id="PF13424">
    <property type="entry name" value="TPR_12"/>
    <property type="match status" value="2"/>
</dbReference>
<evidence type="ECO:0000256" key="5">
    <source>
        <dbReference type="ARBA" id="ARBA00023163"/>
    </source>
</evidence>
<dbReference type="GO" id="GO:0032993">
    <property type="term" value="C:protein-DNA complex"/>
    <property type="evidence" value="ECO:0007669"/>
    <property type="project" value="TreeGrafter"/>
</dbReference>
<protein>
    <submittedName>
        <fullName evidence="10">Response regulator</fullName>
    </submittedName>
</protein>
<keyword evidence="1" id="KW-0597">Phosphoprotein</keyword>
<dbReference type="AlphaFoldDB" id="A0AAP2GGZ3"/>
<feature type="transmembrane region" description="Helical" evidence="7">
    <location>
        <begin position="408"/>
        <end position="426"/>
    </location>
</feature>
<proteinExistence type="predicted"/>
<dbReference type="GO" id="GO:0005829">
    <property type="term" value="C:cytosol"/>
    <property type="evidence" value="ECO:0007669"/>
    <property type="project" value="TreeGrafter"/>
</dbReference>
<evidence type="ECO:0000256" key="2">
    <source>
        <dbReference type="ARBA" id="ARBA00023012"/>
    </source>
</evidence>
<feature type="domain" description="Response regulatory" evidence="9">
    <location>
        <begin position="494"/>
        <end position="609"/>
    </location>
</feature>
<dbReference type="PANTHER" id="PTHR48111:SF1">
    <property type="entry name" value="TWO-COMPONENT RESPONSE REGULATOR ORR33"/>
    <property type="match status" value="1"/>
</dbReference>
<evidence type="ECO:0000313" key="10">
    <source>
        <dbReference type="EMBL" id="MBT1685463.1"/>
    </source>
</evidence>
<dbReference type="InterPro" id="IPR011006">
    <property type="entry name" value="CheY-like_superfamily"/>
</dbReference>
<dbReference type="GO" id="GO:0000156">
    <property type="term" value="F:phosphorelay response regulator activity"/>
    <property type="evidence" value="ECO:0007669"/>
    <property type="project" value="TreeGrafter"/>
</dbReference>
<dbReference type="RefSeq" id="WP_254088713.1">
    <property type="nucleotide sequence ID" value="NZ_JAHESC010000003.1"/>
</dbReference>
<organism evidence="10 11">
    <name type="scientific">Dawidia soli</name>
    <dbReference type="NCBI Taxonomy" id="2782352"/>
    <lineage>
        <taxon>Bacteria</taxon>
        <taxon>Pseudomonadati</taxon>
        <taxon>Bacteroidota</taxon>
        <taxon>Cytophagia</taxon>
        <taxon>Cytophagales</taxon>
        <taxon>Chryseotaleaceae</taxon>
        <taxon>Dawidia</taxon>
    </lineage>
</organism>
<dbReference type="GO" id="GO:0003700">
    <property type="term" value="F:DNA-binding transcription factor activity"/>
    <property type="evidence" value="ECO:0007669"/>
    <property type="project" value="InterPro"/>
</dbReference>
<dbReference type="Gene3D" id="1.25.40.10">
    <property type="entry name" value="Tetratricopeptide repeat domain"/>
    <property type="match status" value="1"/>
</dbReference>
<dbReference type="InterPro" id="IPR001789">
    <property type="entry name" value="Sig_transdc_resp-reg_receiver"/>
</dbReference>
<dbReference type="InterPro" id="IPR018060">
    <property type="entry name" value="HTH_AraC"/>
</dbReference>